<dbReference type="Gene3D" id="3.30.450.60">
    <property type="match status" value="1"/>
</dbReference>
<dbReference type="STRING" id="559304.G8YS70"/>
<dbReference type="PANTHER" id="PTHR10529">
    <property type="entry name" value="AP COMPLEX SUBUNIT MU"/>
    <property type="match status" value="1"/>
</dbReference>
<comment type="subcellular location">
    <subcellularLocation>
        <location evidence="1">Endomembrane system</location>
    </subcellularLocation>
</comment>
<dbReference type="Proteomes" id="UP000005222">
    <property type="component" value="Chromosome C"/>
</dbReference>
<dbReference type="Gene3D" id="2.60.40.1170">
    <property type="entry name" value="Mu homology domain, subdomain B"/>
    <property type="match status" value="2"/>
</dbReference>
<evidence type="ECO:0000256" key="5">
    <source>
        <dbReference type="PIRNR" id="PIRNR005992"/>
    </source>
</evidence>
<dbReference type="OMA" id="LNEMCDG"/>
<name>G8YS70_PICSO</name>
<dbReference type="GO" id="GO:0012505">
    <property type="term" value="C:endomembrane system"/>
    <property type="evidence" value="ECO:0007669"/>
    <property type="project" value="UniProtKB-SubCell"/>
</dbReference>
<dbReference type="Pfam" id="PF00928">
    <property type="entry name" value="Adap_comp_sub"/>
    <property type="match status" value="1"/>
</dbReference>
<evidence type="ECO:0000313" key="9">
    <source>
        <dbReference type="Proteomes" id="UP000005222"/>
    </source>
</evidence>
<gene>
    <name evidence="7" type="primary">Piso0_001030</name>
    <name evidence="7" type="ORF">GNLVRS01_PISO0C09352g</name>
    <name evidence="8" type="ORF">GNLVRS01_PISO0D09419g</name>
</gene>
<dbReference type="PROSITE" id="PS51072">
    <property type="entry name" value="MHD"/>
    <property type="match status" value="1"/>
</dbReference>
<evidence type="ECO:0000256" key="2">
    <source>
        <dbReference type="ARBA" id="ARBA00022448"/>
    </source>
</evidence>
<dbReference type="eggNOG" id="KOG2740">
    <property type="taxonomic scope" value="Eukaryota"/>
</dbReference>
<evidence type="ECO:0000259" key="6">
    <source>
        <dbReference type="PROSITE" id="PS51072"/>
    </source>
</evidence>
<dbReference type="EMBL" id="FO082056">
    <property type="protein sequence ID" value="CCE78993.1"/>
    <property type="molecule type" value="Genomic_DNA"/>
</dbReference>
<dbReference type="SUPFAM" id="SSF49447">
    <property type="entry name" value="Second domain of Mu2 adaptin subunit (ap50) of ap2 adaptor"/>
    <property type="match status" value="1"/>
</dbReference>
<dbReference type="AlphaFoldDB" id="G8YS70"/>
<reference evidence="9" key="2">
    <citation type="journal article" date="2012" name="G3 (Bethesda)">
        <title>Pichia sorbitophila, an interspecies yeast hybrid reveals early steps of genome resolution following polyploidization.</title>
        <authorList>
            <person name="Leh Louis V."/>
            <person name="Despons L."/>
            <person name="Friedrich A."/>
            <person name="Martin T."/>
            <person name="Durrens P."/>
            <person name="Casaregola S."/>
            <person name="Neuveglise C."/>
            <person name="Fairhead C."/>
            <person name="Marck C."/>
            <person name="Cruz J.A."/>
            <person name="Straub M.L."/>
            <person name="Kugler V."/>
            <person name="Sacerdot C."/>
            <person name="Uzunov Z."/>
            <person name="Thierry A."/>
            <person name="Weiss S."/>
            <person name="Bleykasten C."/>
            <person name="De Montigny J."/>
            <person name="Jacques N."/>
            <person name="Jung P."/>
            <person name="Lemaire M."/>
            <person name="Mallet S."/>
            <person name="Morel G."/>
            <person name="Richard G.F."/>
            <person name="Sarkar A."/>
            <person name="Savel G."/>
            <person name="Schacherer J."/>
            <person name="Seret M.L."/>
            <person name="Talla E."/>
            <person name="Samson G."/>
            <person name="Jubin C."/>
            <person name="Poulain J."/>
            <person name="Vacherie B."/>
            <person name="Barbe V."/>
            <person name="Pelletier E."/>
            <person name="Sherman D.J."/>
            <person name="Westhof E."/>
            <person name="Weissenbach J."/>
            <person name="Baret P.V."/>
            <person name="Wincker P."/>
            <person name="Gaillardin C."/>
            <person name="Dujon B."/>
            <person name="Souciet J.L."/>
        </authorList>
    </citation>
    <scope>NUCLEOTIDE SEQUENCE [LARGE SCALE GENOMIC DNA]</scope>
    <source>
        <strain evidence="9">ATCC MYA-4447 / BCRC 22081 / CBS 7064 / NBRC 10061 / NRRL Y-12695</strain>
    </source>
</reference>
<sequence>MIQGVYIADNTNNLVYEYLVNSSFPSFKALRSYINAEDLDKLKVPLIEINSDYYVSFQKTKSLIIYVLCSYKDTFNPVLPYIFIRRLLEVMEDYFGSPLAVVKIEANSDTLTLLLSEMIDDGIPNITEFNKLREIIPFKGFFSKLLSASTDLASAATQKSFTSLTHNTRKVEKQLATTDDTSTPWRRSNVVYTNNEMYVDITETLNVILKPIPAKGTQGGSYVSPSAIDSAFYSTISQPTTKLVPITGSILGKIEFLSHLTGVPYLHMALQCDRLDFGLPSFHRCIRLDRWNKTPGDLYFIPPDGKSTLMNYEIDLDSVDRSKRDDILNLFTIDFKYNLGPKGRDFEIFFSINSHKNVSKVENLSIGIHCTDVSDGKQNGDTSSKASSSADSADSDIKVESIKTTKVTHGDFSFKGNGMGEWNLRSIVAGAVCVLHGTIITNKDRNEDGGYYAESFDSNNLIEGDYNADVPEHKVRPAFLTLNYLSKGSVPSGLKVDSLKIISAKGLGETVKPYKGVKYITKTENFIIRS</sequence>
<dbReference type="InterPro" id="IPR001392">
    <property type="entry name" value="Clathrin_mu"/>
</dbReference>
<dbReference type="OrthoDB" id="870at2759"/>
<keyword evidence="3 5" id="KW-0653">Protein transport</keyword>
<accession>G8YS70</accession>
<dbReference type="HOGENOM" id="CLU_026449_1_0_1"/>
<keyword evidence="4" id="KW-0472">Membrane</keyword>
<protein>
    <submittedName>
        <fullName evidence="7">Piso0_001030 protein</fullName>
    </submittedName>
</protein>
<dbReference type="GO" id="GO:0030131">
    <property type="term" value="C:clathrin adaptor complex"/>
    <property type="evidence" value="ECO:0007669"/>
    <property type="project" value="UniProtKB-UniRule"/>
</dbReference>
<keyword evidence="2 5" id="KW-0813">Transport</keyword>
<comment type="similarity">
    <text evidence="5">Belongs to the adaptor complexes medium subunit family.</text>
</comment>
<dbReference type="FunCoup" id="G8YS70">
    <property type="interactions" value="246"/>
</dbReference>
<dbReference type="GO" id="GO:0016192">
    <property type="term" value="P:vesicle-mediated transport"/>
    <property type="evidence" value="ECO:0007669"/>
    <property type="project" value="InterPro"/>
</dbReference>
<dbReference type="InParanoid" id="G8YS70"/>
<dbReference type="GO" id="GO:0006886">
    <property type="term" value="P:intracellular protein transport"/>
    <property type="evidence" value="ECO:0007669"/>
    <property type="project" value="UniProtKB-UniRule"/>
</dbReference>
<dbReference type="InterPro" id="IPR050431">
    <property type="entry name" value="Adaptor_comp_med_subunit"/>
</dbReference>
<reference evidence="7" key="1">
    <citation type="submission" date="2011-10" db="EMBL/GenBank/DDBJ databases">
        <authorList>
            <person name="Genoscope - CEA"/>
        </authorList>
    </citation>
    <scope>NUCLEOTIDE SEQUENCE</scope>
</reference>
<feature type="domain" description="MHD" evidence="6">
    <location>
        <begin position="218"/>
        <end position="529"/>
    </location>
</feature>
<dbReference type="PIRSF" id="PIRSF005992">
    <property type="entry name" value="Clathrin_mu"/>
    <property type="match status" value="1"/>
</dbReference>
<organism evidence="7 9">
    <name type="scientific">Pichia sorbitophila (strain ATCC MYA-4447 / BCRC 22081 / CBS 7064 / NBRC 10061 / NRRL Y-12695)</name>
    <name type="common">Hybrid yeast</name>
    <dbReference type="NCBI Taxonomy" id="559304"/>
    <lineage>
        <taxon>Eukaryota</taxon>
        <taxon>Fungi</taxon>
        <taxon>Dikarya</taxon>
        <taxon>Ascomycota</taxon>
        <taxon>Saccharomycotina</taxon>
        <taxon>Pichiomycetes</taxon>
        <taxon>Debaryomycetaceae</taxon>
        <taxon>Millerozyma</taxon>
    </lineage>
</organism>
<evidence type="ECO:0000313" key="7">
    <source>
        <dbReference type="EMBL" id="CCE78407.1"/>
    </source>
</evidence>
<dbReference type="Proteomes" id="UP000005222">
    <property type="component" value="Chromosome D"/>
</dbReference>
<evidence type="ECO:0000256" key="3">
    <source>
        <dbReference type="ARBA" id="ARBA00022927"/>
    </source>
</evidence>
<proteinExistence type="inferred from homology"/>
<evidence type="ECO:0000256" key="4">
    <source>
        <dbReference type="ARBA" id="ARBA00023136"/>
    </source>
</evidence>
<evidence type="ECO:0000313" key="8">
    <source>
        <dbReference type="EMBL" id="CCE78993.1"/>
    </source>
</evidence>
<dbReference type="InterPro" id="IPR028565">
    <property type="entry name" value="MHD"/>
</dbReference>
<dbReference type="EMBL" id="FO082057">
    <property type="protein sequence ID" value="CCE78407.1"/>
    <property type="molecule type" value="Genomic_DNA"/>
</dbReference>
<dbReference type="InterPro" id="IPR011012">
    <property type="entry name" value="Longin-like_dom_sf"/>
</dbReference>
<dbReference type="InterPro" id="IPR036168">
    <property type="entry name" value="AP2_Mu_C_sf"/>
</dbReference>
<keyword evidence="9" id="KW-1185">Reference proteome</keyword>
<dbReference type="SUPFAM" id="SSF64356">
    <property type="entry name" value="SNARE-like"/>
    <property type="match status" value="1"/>
</dbReference>
<evidence type="ECO:0000256" key="1">
    <source>
        <dbReference type="ARBA" id="ARBA00004308"/>
    </source>
</evidence>